<dbReference type="Ensembl" id="ENSOSIT00000026455.1">
    <property type="protein sequence ID" value="ENSOSIP00000025072.1"/>
    <property type="gene ID" value="ENSOSIG00000013163.1"/>
</dbReference>
<accession>A0A8C7Y8X9</accession>
<dbReference type="GeneTree" id="ENSGT00940000178793"/>
<evidence type="ECO:0000256" key="1">
    <source>
        <dbReference type="SAM" id="MobiDB-lite"/>
    </source>
</evidence>
<evidence type="ECO:0000313" key="4">
    <source>
        <dbReference type="Proteomes" id="UP000694383"/>
    </source>
</evidence>
<feature type="compositionally biased region" description="Basic residues" evidence="1">
    <location>
        <begin position="237"/>
        <end position="271"/>
    </location>
</feature>
<dbReference type="Proteomes" id="UP000694383">
    <property type="component" value="Unplaced"/>
</dbReference>
<sequence length="287" mass="33352">MPAGNLRRPRVLSRGEQLFFFHPRSCWSYKEGSEFPTFVLELQAGTMAAGFLISRWSVVHFSLYLSCILVNVFFFFFFFSFICFRFLLVFALSELKYSSVFPSVGSWGSFQVTFDPGFHHHHKPTNPLMNYWLKLKELQSLWHHKRNKPLCCDGDSKVPRHPVKPPVPICEPKNQGPDCPVKHSPTHPEPKWPIVSHGPSHHHLHWPFFRVLHGLLCHQHPCPHAHSHAHDDDRCSAHQHPRHCGKHKHHHGPVFYHPHHGPGHHHHHHQQQVKVPPHGCEPHSKLC</sequence>
<keyword evidence="2" id="KW-0472">Membrane</keyword>
<keyword evidence="2" id="KW-1133">Transmembrane helix</keyword>
<reference evidence="3" key="1">
    <citation type="submission" date="2025-08" db="UniProtKB">
        <authorList>
            <consortium name="Ensembl"/>
        </authorList>
    </citation>
    <scope>IDENTIFICATION</scope>
</reference>
<feature type="region of interest" description="Disordered" evidence="1">
    <location>
        <begin position="228"/>
        <end position="287"/>
    </location>
</feature>
<organism evidence="3 4">
    <name type="scientific">Oryzias sinensis</name>
    <name type="common">Chinese medaka</name>
    <dbReference type="NCBI Taxonomy" id="183150"/>
    <lineage>
        <taxon>Eukaryota</taxon>
        <taxon>Metazoa</taxon>
        <taxon>Chordata</taxon>
        <taxon>Craniata</taxon>
        <taxon>Vertebrata</taxon>
        <taxon>Euteleostomi</taxon>
        <taxon>Actinopterygii</taxon>
        <taxon>Neopterygii</taxon>
        <taxon>Teleostei</taxon>
        <taxon>Neoteleostei</taxon>
        <taxon>Acanthomorphata</taxon>
        <taxon>Ovalentaria</taxon>
        <taxon>Atherinomorphae</taxon>
        <taxon>Beloniformes</taxon>
        <taxon>Adrianichthyidae</taxon>
        <taxon>Oryziinae</taxon>
        <taxon>Oryzias</taxon>
    </lineage>
</organism>
<evidence type="ECO:0000256" key="2">
    <source>
        <dbReference type="SAM" id="Phobius"/>
    </source>
</evidence>
<dbReference type="AlphaFoldDB" id="A0A8C7Y8X9"/>
<evidence type="ECO:0000313" key="3">
    <source>
        <dbReference type="Ensembl" id="ENSOSIP00000025072.1"/>
    </source>
</evidence>
<name>A0A8C7Y8X9_9TELE</name>
<reference evidence="3" key="2">
    <citation type="submission" date="2025-09" db="UniProtKB">
        <authorList>
            <consortium name="Ensembl"/>
        </authorList>
    </citation>
    <scope>IDENTIFICATION</scope>
</reference>
<keyword evidence="2" id="KW-0812">Transmembrane</keyword>
<feature type="transmembrane region" description="Helical" evidence="2">
    <location>
        <begin position="63"/>
        <end position="88"/>
    </location>
</feature>
<keyword evidence="4" id="KW-1185">Reference proteome</keyword>
<proteinExistence type="predicted"/>
<protein>
    <submittedName>
        <fullName evidence="3">Uncharacterized protein</fullName>
    </submittedName>
</protein>